<keyword evidence="5" id="KW-1185">Reference proteome</keyword>
<organism evidence="4 5">
    <name type="scientific">Pedobacter planticolens</name>
    <dbReference type="NCBI Taxonomy" id="2679964"/>
    <lineage>
        <taxon>Bacteria</taxon>
        <taxon>Pseudomonadati</taxon>
        <taxon>Bacteroidota</taxon>
        <taxon>Sphingobacteriia</taxon>
        <taxon>Sphingobacteriales</taxon>
        <taxon>Sphingobacteriaceae</taxon>
        <taxon>Pedobacter</taxon>
    </lineage>
</organism>
<reference evidence="4" key="1">
    <citation type="submission" date="2019-11" db="EMBL/GenBank/DDBJ databases">
        <title>Description of Pedobacter sp. LMG 31464T.</title>
        <authorList>
            <person name="Carlier A."/>
            <person name="Qi S."/>
            <person name="Vandamme P."/>
        </authorList>
    </citation>
    <scope>NUCLEOTIDE SEQUENCE</scope>
    <source>
        <strain evidence="4">LMG 31464</strain>
    </source>
</reference>
<dbReference type="PANTHER" id="PTHR23416:SF23">
    <property type="entry name" value="ACETYLTRANSFERASE C18B11.09C-RELATED"/>
    <property type="match status" value="1"/>
</dbReference>
<dbReference type="CDD" id="cd05825">
    <property type="entry name" value="LbH_wcaF_like"/>
    <property type="match status" value="1"/>
</dbReference>
<dbReference type="RefSeq" id="WP_182920785.1">
    <property type="nucleotide sequence ID" value="NZ_WNXD01000001.1"/>
</dbReference>
<keyword evidence="3" id="KW-1133">Transmembrane helix</keyword>
<evidence type="ECO:0000256" key="3">
    <source>
        <dbReference type="SAM" id="Phobius"/>
    </source>
</evidence>
<dbReference type="PANTHER" id="PTHR23416">
    <property type="entry name" value="SIALIC ACID SYNTHASE-RELATED"/>
    <property type="match status" value="1"/>
</dbReference>
<keyword evidence="2" id="KW-0808">Transferase</keyword>
<comment type="caution">
    <text evidence="4">The sequence shown here is derived from an EMBL/GenBank/DDBJ whole genome shotgun (WGS) entry which is preliminary data.</text>
</comment>
<protein>
    <submittedName>
        <fullName evidence="4">Colanic acid biosynthesis acetyltransferase WcaF</fullName>
    </submittedName>
</protein>
<comment type="similarity">
    <text evidence="1">Belongs to the transferase hexapeptide repeat family.</text>
</comment>
<feature type="transmembrane region" description="Helical" evidence="3">
    <location>
        <begin position="34"/>
        <end position="55"/>
    </location>
</feature>
<evidence type="ECO:0000256" key="2">
    <source>
        <dbReference type="ARBA" id="ARBA00022679"/>
    </source>
</evidence>
<evidence type="ECO:0000313" key="5">
    <source>
        <dbReference type="Proteomes" id="UP000601055"/>
    </source>
</evidence>
<dbReference type="InterPro" id="IPR011004">
    <property type="entry name" value="Trimer_LpxA-like_sf"/>
</dbReference>
<gene>
    <name evidence="4" type="primary">wcaF</name>
    <name evidence="4" type="ORF">GM921_01175</name>
</gene>
<keyword evidence="3" id="KW-0472">Membrane</keyword>
<evidence type="ECO:0000256" key="1">
    <source>
        <dbReference type="ARBA" id="ARBA00007274"/>
    </source>
</evidence>
<dbReference type="GO" id="GO:0008374">
    <property type="term" value="F:O-acyltransferase activity"/>
    <property type="evidence" value="ECO:0007669"/>
    <property type="project" value="TreeGrafter"/>
</dbReference>
<dbReference type="AlphaFoldDB" id="A0A923DWH0"/>
<keyword evidence="3" id="KW-0812">Transmembrane</keyword>
<dbReference type="Gene3D" id="2.160.10.10">
    <property type="entry name" value="Hexapeptide repeat proteins"/>
    <property type="match status" value="1"/>
</dbReference>
<accession>A0A923DWH0</accession>
<proteinExistence type="inferred from homology"/>
<dbReference type="Proteomes" id="UP000601055">
    <property type="component" value="Unassembled WGS sequence"/>
</dbReference>
<name>A0A923DWH0_9SPHI</name>
<sequence length="184" mass="20506">MTKETQLKKDFDKKDFNPGASSLKIVCWYFTSMFFFRSGLIPFSSVLVFILRIFGAKIGKDVRIKPFIYIHYPWKLTIGDYSWLAECRIENLAEVNIGKNACVSQQAMLLTGNHNYKTTGFDLITKPIVLEDGVWIGAKATVCPGVIAKSHAVLAVGSVATTNLEAYSIYQGNPASKVKDRVID</sequence>
<dbReference type="InterPro" id="IPR051159">
    <property type="entry name" value="Hexapeptide_acetyltransf"/>
</dbReference>
<dbReference type="NCBIfam" id="NF007797">
    <property type="entry name" value="PRK10502.1"/>
    <property type="match status" value="1"/>
</dbReference>
<dbReference type="GO" id="GO:0005829">
    <property type="term" value="C:cytosol"/>
    <property type="evidence" value="ECO:0007669"/>
    <property type="project" value="TreeGrafter"/>
</dbReference>
<dbReference type="SUPFAM" id="SSF51161">
    <property type="entry name" value="Trimeric LpxA-like enzymes"/>
    <property type="match status" value="1"/>
</dbReference>
<dbReference type="EMBL" id="WNXD01000001">
    <property type="protein sequence ID" value="MBB2144083.1"/>
    <property type="molecule type" value="Genomic_DNA"/>
</dbReference>
<evidence type="ECO:0000313" key="4">
    <source>
        <dbReference type="EMBL" id="MBB2144083.1"/>
    </source>
</evidence>